<feature type="transmembrane region" description="Helical" evidence="11">
    <location>
        <begin position="164"/>
        <end position="180"/>
    </location>
</feature>
<dbReference type="GO" id="GO:0046872">
    <property type="term" value="F:metal ion binding"/>
    <property type="evidence" value="ECO:0007669"/>
    <property type="project" value="UniProtKB-KW"/>
</dbReference>
<dbReference type="InterPro" id="IPR036163">
    <property type="entry name" value="HMA_dom_sf"/>
</dbReference>
<dbReference type="EMBL" id="JAYKOT010000003">
    <property type="protein sequence ID" value="MEB3430200.1"/>
    <property type="molecule type" value="Genomic_DNA"/>
</dbReference>
<comment type="subcellular location">
    <subcellularLocation>
        <location evidence="11">Cell membrane</location>
    </subcellularLocation>
    <subcellularLocation>
        <location evidence="1">Endomembrane system</location>
        <topology evidence="1">Multi-pass membrane protein</topology>
    </subcellularLocation>
</comment>
<dbReference type="InterPro" id="IPR027256">
    <property type="entry name" value="P-typ_ATPase_IB"/>
</dbReference>
<proteinExistence type="inferred from homology"/>
<dbReference type="InterPro" id="IPR018303">
    <property type="entry name" value="ATPase_P-typ_P_site"/>
</dbReference>
<dbReference type="InterPro" id="IPR051014">
    <property type="entry name" value="Cation_Transport_ATPase_IB"/>
</dbReference>
<dbReference type="GO" id="GO:0005524">
    <property type="term" value="F:ATP binding"/>
    <property type="evidence" value="ECO:0007669"/>
    <property type="project" value="UniProtKB-UniRule"/>
</dbReference>
<protein>
    <recommendedName>
        <fullName evidence="9">Cd(2+)-exporting ATPase</fullName>
        <ecNumber evidence="9">7.2.2.21</ecNumber>
    </recommendedName>
</protein>
<dbReference type="NCBIfam" id="TIGR01512">
    <property type="entry name" value="ATPase-IB2_Cd"/>
    <property type="match status" value="1"/>
</dbReference>
<dbReference type="SFLD" id="SFLDF00027">
    <property type="entry name" value="p-type_atpase"/>
    <property type="match status" value="1"/>
</dbReference>
<feature type="domain" description="P-type ATPase A" evidence="12">
    <location>
        <begin position="268"/>
        <end position="367"/>
    </location>
</feature>
<evidence type="ECO:0000313" key="14">
    <source>
        <dbReference type="Proteomes" id="UP001357733"/>
    </source>
</evidence>
<dbReference type="GO" id="GO:0005886">
    <property type="term" value="C:plasma membrane"/>
    <property type="evidence" value="ECO:0007669"/>
    <property type="project" value="UniProtKB-SubCell"/>
</dbReference>
<name>A0AAW9N014_9FIRM</name>
<keyword evidence="7 11" id="KW-1133">Transmembrane helix</keyword>
<feature type="transmembrane region" description="Helical" evidence="11">
    <location>
        <begin position="419"/>
        <end position="443"/>
    </location>
</feature>
<evidence type="ECO:0000256" key="7">
    <source>
        <dbReference type="ARBA" id="ARBA00022989"/>
    </source>
</evidence>
<dbReference type="Pfam" id="PF00702">
    <property type="entry name" value="Hydrolase"/>
    <property type="match status" value="1"/>
</dbReference>
<dbReference type="GO" id="GO:0008551">
    <property type="term" value="F:P-type cadmium transporter activity"/>
    <property type="evidence" value="ECO:0007669"/>
    <property type="project" value="UniProtKB-EC"/>
</dbReference>
<keyword evidence="8 11" id="KW-0472">Membrane</keyword>
<dbReference type="InterPro" id="IPR059000">
    <property type="entry name" value="ATPase_P-type_domA"/>
</dbReference>
<comment type="catalytic activity">
    <reaction evidence="10">
        <text>Cd(2+)(in) + ATP + H2O = Cd(2+)(out) + ADP + phosphate + H(+)</text>
        <dbReference type="Rhea" id="RHEA:12132"/>
        <dbReference type="ChEBI" id="CHEBI:15377"/>
        <dbReference type="ChEBI" id="CHEBI:15378"/>
        <dbReference type="ChEBI" id="CHEBI:30616"/>
        <dbReference type="ChEBI" id="CHEBI:43474"/>
        <dbReference type="ChEBI" id="CHEBI:48775"/>
        <dbReference type="ChEBI" id="CHEBI:456216"/>
        <dbReference type="EC" id="7.2.2.21"/>
    </reaction>
</comment>
<feature type="transmembrane region" description="Helical" evidence="11">
    <location>
        <begin position="186"/>
        <end position="203"/>
    </location>
</feature>
<dbReference type="NCBIfam" id="TIGR01494">
    <property type="entry name" value="ATPase_P-type"/>
    <property type="match status" value="1"/>
</dbReference>
<dbReference type="InterPro" id="IPR023214">
    <property type="entry name" value="HAD_sf"/>
</dbReference>
<dbReference type="PANTHER" id="PTHR48085:SF5">
    <property type="entry name" value="CADMIUM_ZINC-TRANSPORTING ATPASE HMA4-RELATED"/>
    <property type="match status" value="1"/>
</dbReference>
<dbReference type="InterPro" id="IPR023299">
    <property type="entry name" value="ATPase_P-typ_cyto_dom_N"/>
</dbReference>
<dbReference type="GO" id="GO:0016887">
    <property type="term" value="F:ATP hydrolysis activity"/>
    <property type="evidence" value="ECO:0007669"/>
    <property type="project" value="InterPro"/>
</dbReference>
<keyword evidence="6" id="KW-1278">Translocase</keyword>
<accession>A0AAW9N014</accession>
<reference evidence="13 14" key="1">
    <citation type="submission" date="2024-01" db="EMBL/GenBank/DDBJ databases">
        <title>Complete genome sequence of Citroniella saccharovorans strain M6.X9, isolated from human fecal sample.</title>
        <authorList>
            <person name="Cheng G."/>
            <person name="Westerholm M."/>
            <person name="Schnurer A."/>
        </authorList>
    </citation>
    <scope>NUCLEOTIDE SEQUENCE [LARGE SCALE GENOMIC DNA]</scope>
    <source>
        <strain evidence="13 14">DSM 29873</strain>
    </source>
</reference>
<comment type="caution">
    <text evidence="13">The sequence shown here is derived from an EMBL/GenBank/DDBJ whole genome shotgun (WGS) entry which is preliminary data.</text>
</comment>
<evidence type="ECO:0000256" key="2">
    <source>
        <dbReference type="ARBA" id="ARBA00006024"/>
    </source>
</evidence>
<dbReference type="PROSITE" id="PS01047">
    <property type="entry name" value="HMA_1"/>
    <property type="match status" value="1"/>
</dbReference>
<keyword evidence="11" id="KW-1003">Cell membrane</keyword>
<dbReference type="PRINTS" id="PR00119">
    <property type="entry name" value="CATATPASE"/>
</dbReference>
<dbReference type="SUPFAM" id="SSF56784">
    <property type="entry name" value="HAD-like"/>
    <property type="match status" value="1"/>
</dbReference>
<dbReference type="InterPro" id="IPR023298">
    <property type="entry name" value="ATPase_P-typ_TM_dom_sf"/>
</dbReference>
<evidence type="ECO:0000256" key="4">
    <source>
        <dbReference type="ARBA" id="ARBA00022692"/>
    </source>
</evidence>
<dbReference type="Gene3D" id="2.70.150.10">
    <property type="entry name" value="Calcium-transporting ATPase, cytoplasmic transduction domain A"/>
    <property type="match status" value="1"/>
</dbReference>
<keyword evidence="11" id="KW-0067">ATP-binding</keyword>
<dbReference type="Gene3D" id="3.40.50.1000">
    <property type="entry name" value="HAD superfamily/HAD-like"/>
    <property type="match status" value="1"/>
</dbReference>
<dbReference type="InterPro" id="IPR044492">
    <property type="entry name" value="P_typ_ATPase_HD_dom"/>
</dbReference>
<keyword evidence="5 11" id="KW-0479">Metal-binding</keyword>
<evidence type="ECO:0000313" key="13">
    <source>
        <dbReference type="EMBL" id="MEB3430200.1"/>
    </source>
</evidence>
<feature type="transmembrane region" description="Helical" evidence="11">
    <location>
        <begin position="717"/>
        <end position="734"/>
    </location>
</feature>
<dbReference type="Gene3D" id="3.40.1110.10">
    <property type="entry name" value="Calcium-transporting ATPase, cytoplasmic domain N"/>
    <property type="match status" value="1"/>
</dbReference>
<evidence type="ECO:0000256" key="10">
    <source>
        <dbReference type="ARBA" id="ARBA00049338"/>
    </source>
</evidence>
<keyword evidence="11" id="KW-0547">Nucleotide-binding</keyword>
<comment type="similarity">
    <text evidence="2 11">Belongs to the cation transport ATPase (P-type) (TC 3.A.3) family. Type IB subfamily.</text>
</comment>
<dbReference type="SFLD" id="SFLDS00003">
    <property type="entry name" value="Haloacid_Dehalogenase"/>
    <property type="match status" value="1"/>
</dbReference>
<dbReference type="PRINTS" id="PR00120">
    <property type="entry name" value="HATPASE"/>
</dbReference>
<dbReference type="InterPro" id="IPR036412">
    <property type="entry name" value="HAD-like_sf"/>
</dbReference>
<keyword evidence="4 11" id="KW-0812">Transmembrane</keyword>
<feature type="transmembrane region" description="Helical" evidence="11">
    <location>
        <begin position="387"/>
        <end position="407"/>
    </location>
</feature>
<keyword evidence="14" id="KW-1185">Reference proteome</keyword>
<evidence type="ECO:0000256" key="1">
    <source>
        <dbReference type="ARBA" id="ARBA00004127"/>
    </source>
</evidence>
<dbReference type="Pfam" id="PF00122">
    <property type="entry name" value="E1-E2_ATPase"/>
    <property type="match status" value="1"/>
</dbReference>
<dbReference type="NCBIfam" id="TIGR01525">
    <property type="entry name" value="ATPase-IB_hvy"/>
    <property type="match status" value="1"/>
</dbReference>
<dbReference type="Proteomes" id="UP001357733">
    <property type="component" value="Unassembled WGS sequence"/>
</dbReference>
<feature type="transmembrane region" description="Helical" evidence="11">
    <location>
        <begin position="740"/>
        <end position="761"/>
    </location>
</feature>
<dbReference type="InterPro" id="IPR017969">
    <property type="entry name" value="Heavy-metal-associated_CS"/>
</dbReference>
<sequence length="764" mass="85349">MKRYLYRLNNFKKDDEEDIKEKLKGLEGVLDLDLLGEEGFLSINAKDDFNPKSPSSLFKKFYPSMDVISLGKSYQYDINNLGCANCAMKIERLINKSFDFLIVKVDFSRKKLIINSNRDLEEKDMRKINDCFKEIEAYSSVDFGIKDEDEDEDEEKEESNLAKSAYLIISILLFALSFIIKNKLMLYSTIAISYLLVSHKVIINAINNLKKGRVFDENFLILIASLGAFAIGEYKEALTVMILYAIGEFLEDLATEKSRKEIEGLMDLREEYANLISDGEIRKVESKNLNIGDKILVRPGERVPVDGKIINGNSSFDTKMITGESVPKNLSEGDMVYSATINLNSPVTLEVDSLFEDSMASKILDIIENSSSKSSPEEKFITKFSRVYTPTVVILALAMAFLMPLVTDIPFKDWVYRSLVFLVASCPCALVISIPLGFFAGIGKSSSEGILVKGSGVLERASKANHLVFDKTGTLTKGNFKVTEVISKGESREEILKLAAMAEQNSNHPISKSIKAEVRDFTFREDVQSEDFRGEGLVSIVNGDKIYVGNEKLMNRFSIDFEEVNTIATKAYVAKNEKYLGCIIIEDEIKEEVRSFIKNSESLGIKETSILSGDNKEITKEVANKLAIKNAYGELFPEDKRRIVEDLKKDYSVLFVGDGLNDAPVMLEADVSLSMGYKGEDGAVEASDAVIMNDDISLIGKFLKISKKTLRVVRQNIIFALLFKLIVLVLGFFGKADMAIAIFADTGVALLAILNAVRILFTKF</sequence>
<dbReference type="PANTHER" id="PTHR48085">
    <property type="entry name" value="CADMIUM/ZINC-TRANSPORTING ATPASE HMA2-RELATED"/>
    <property type="match status" value="1"/>
</dbReference>
<dbReference type="SUPFAM" id="SSF81665">
    <property type="entry name" value="Calcium ATPase, transmembrane domain M"/>
    <property type="match status" value="1"/>
</dbReference>
<evidence type="ECO:0000256" key="6">
    <source>
        <dbReference type="ARBA" id="ARBA00022967"/>
    </source>
</evidence>
<dbReference type="SUPFAM" id="SSF55008">
    <property type="entry name" value="HMA, heavy metal-associated domain"/>
    <property type="match status" value="1"/>
</dbReference>
<dbReference type="PROSITE" id="PS00154">
    <property type="entry name" value="ATPASE_E1_E2"/>
    <property type="match status" value="1"/>
</dbReference>
<dbReference type="AlphaFoldDB" id="A0AAW9N014"/>
<evidence type="ECO:0000256" key="8">
    <source>
        <dbReference type="ARBA" id="ARBA00023136"/>
    </source>
</evidence>
<gene>
    <name evidence="13" type="ORF">VLK81_09410</name>
</gene>
<keyword evidence="3" id="KW-0104">Cadmium</keyword>
<dbReference type="InterPro" id="IPR001757">
    <property type="entry name" value="P_typ_ATPase"/>
</dbReference>
<evidence type="ECO:0000256" key="3">
    <source>
        <dbReference type="ARBA" id="ARBA00022539"/>
    </source>
</evidence>
<organism evidence="13 14">
    <name type="scientific">Citroniella saccharovorans</name>
    <dbReference type="NCBI Taxonomy" id="2053367"/>
    <lineage>
        <taxon>Bacteria</taxon>
        <taxon>Bacillati</taxon>
        <taxon>Bacillota</taxon>
        <taxon>Tissierellia</taxon>
        <taxon>Tissierellales</taxon>
        <taxon>Peptoniphilaceae</taxon>
        <taxon>Citroniella</taxon>
    </lineage>
</organism>
<evidence type="ECO:0000256" key="9">
    <source>
        <dbReference type="ARBA" id="ARBA00039103"/>
    </source>
</evidence>
<dbReference type="EC" id="7.2.2.21" evidence="9"/>
<dbReference type="SFLD" id="SFLDG00002">
    <property type="entry name" value="C1.7:_P-type_atpase_like"/>
    <property type="match status" value="1"/>
</dbReference>
<evidence type="ECO:0000256" key="5">
    <source>
        <dbReference type="ARBA" id="ARBA00022723"/>
    </source>
</evidence>
<evidence type="ECO:0000259" key="12">
    <source>
        <dbReference type="Pfam" id="PF00122"/>
    </source>
</evidence>
<dbReference type="RefSeq" id="WP_324620393.1">
    <property type="nucleotide sequence ID" value="NZ_JAYKOT010000003.1"/>
</dbReference>
<evidence type="ECO:0000256" key="11">
    <source>
        <dbReference type="RuleBase" id="RU362081"/>
    </source>
</evidence>
<dbReference type="SUPFAM" id="SSF81653">
    <property type="entry name" value="Calcium ATPase, transduction domain A"/>
    <property type="match status" value="1"/>
</dbReference>
<dbReference type="InterPro" id="IPR008250">
    <property type="entry name" value="ATPase_P-typ_transduc_dom_A_sf"/>
</dbReference>